<dbReference type="InterPro" id="IPR000192">
    <property type="entry name" value="Aminotrans_V_dom"/>
</dbReference>
<reference evidence="3 4" key="1">
    <citation type="journal article" date="2017" name="Int. J. Syst. Evol. Microbiol.">
        <title>Ramlibacter monticola sp. nov., isolated from forest soil.</title>
        <authorList>
            <person name="Chaudhary D.K."/>
            <person name="Kim J."/>
        </authorList>
    </citation>
    <scope>NUCLEOTIDE SEQUENCE [LARGE SCALE GENOMIC DNA]</scope>
    <source>
        <strain evidence="3 4">KACC 19175</strain>
    </source>
</reference>
<evidence type="ECO:0000313" key="3">
    <source>
        <dbReference type="EMBL" id="MBL0390124.1"/>
    </source>
</evidence>
<keyword evidence="3" id="KW-0808">Transferase</keyword>
<dbReference type="AlphaFoldDB" id="A0A937CS26"/>
<dbReference type="Pfam" id="PF00266">
    <property type="entry name" value="Aminotran_5"/>
    <property type="match status" value="1"/>
</dbReference>
<dbReference type="PANTHER" id="PTHR43586">
    <property type="entry name" value="CYSTEINE DESULFURASE"/>
    <property type="match status" value="1"/>
</dbReference>
<dbReference type="Gene3D" id="3.40.640.10">
    <property type="entry name" value="Type I PLP-dependent aspartate aminotransferase-like (Major domain)"/>
    <property type="match status" value="1"/>
</dbReference>
<evidence type="ECO:0000259" key="2">
    <source>
        <dbReference type="Pfam" id="PF00266"/>
    </source>
</evidence>
<dbReference type="RefSeq" id="WP_201672697.1">
    <property type="nucleotide sequence ID" value="NZ_JAEQNE010000001.1"/>
</dbReference>
<dbReference type="Gene3D" id="3.90.1150.10">
    <property type="entry name" value="Aspartate Aminotransferase, domain 1"/>
    <property type="match status" value="1"/>
</dbReference>
<dbReference type="InterPro" id="IPR015421">
    <property type="entry name" value="PyrdxlP-dep_Trfase_major"/>
</dbReference>
<evidence type="ECO:0000256" key="1">
    <source>
        <dbReference type="ARBA" id="ARBA00022898"/>
    </source>
</evidence>
<sequence length="429" mass="47223">MPAAADRGEAFPAELSQQIKARFNHVDHDFKGRQRLYFENAGGALRLKAAVEAAGKVDAIPDCPERIHEVAVWLKEVQVRGVEDVRLLLNAQGGTVHASLTASGAMFDMVRAVAENVPGDNIVTTVLEHPSSYDAAAQYAQRLGKELRVAPSNRVTGGVDVEEIVRRIDERTCMLVVIYASNISGAKLDLEQVVRRAREVKPDLYIVVDAVQHAPHGLIDLRKTPVDAINIAPYKFYGCRGSGFSWLSDRAAVLPHHKLAARSADFWDLGSSAPWQFAVMTEIVNYVCWIGGQFDSGGDRRALFARGMERIGLHERALLARLLEGSPGVPGLRLLPAVKVLLDHDDLSRRDLILAIALEGLDHTQAVREYEKRGVIVYERVASSIYSGRMLDSLGLDGAVRVSPLHCHTFEDVDRFLEVTREICAAVAR</sequence>
<keyword evidence="3" id="KW-0032">Aminotransferase</keyword>
<feature type="domain" description="Aminotransferase class V" evidence="2">
    <location>
        <begin position="82"/>
        <end position="416"/>
    </location>
</feature>
<dbReference type="PANTHER" id="PTHR43586:SF8">
    <property type="entry name" value="CYSTEINE DESULFURASE 1, CHLOROPLASTIC"/>
    <property type="match status" value="1"/>
</dbReference>
<dbReference type="Proteomes" id="UP000599109">
    <property type="component" value="Unassembled WGS sequence"/>
</dbReference>
<dbReference type="InterPro" id="IPR015422">
    <property type="entry name" value="PyrdxlP-dep_Trfase_small"/>
</dbReference>
<keyword evidence="1" id="KW-0663">Pyridoxal phosphate</keyword>
<dbReference type="EMBL" id="JAEQNE010000001">
    <property type="protein sequence ID" value="MBL0390124.1"/>
    <property type="molecule type" value="Genomic_DNA"/>
</dbReference>
<evidence type="ECO:0000313" key="4">
    <source>
        <dbReference type="Proteomes" id="UP000599109"/>
    </source>
</evidence>
<dbReference type="SUPFAM" id="SSF53383">
    <property type="entry name" value="PLP-dependent transferases"/>
    <property type="match status" value="1"/>
</dbReference>
<gene>
    <name evidence="3" type="ORF">JJ685_03100</name>
</gene>
<comment type="caution">
    <text evidence="3">The sequence shown here is derived from an EMBL/GenBank/DDBJ whole genome shotgun (WGS) entry which is preliminary data.</text>
</comment>
<proteinExistence type="predicted"/>
<protein>
    <submittedName>
        <fullName evidence="3">Aminotransferase class V-fold PLP-dependent enzyme</fullName>
    </submittedName>
</protein>
<name>A0A937CS26_9BURK</name>
<accession>A0A937CS26</accession>
<organism evidence="3 4">
    <name type="scientific">Ramlibacter monticola</name>
    <dbReference type="NCBI Taxonomy" id="1926872"/>
    <lineage>
        <taxon>Bacteria</taxon>
        <taxon>Pseudomonadati</taxon>
        <taxon>Pseudomonadota</taxon>
        <taxon>Betaproteobacteria</taxon>
        <taxon>Burkholderiales</taxon>
        <taxon>Comamonadaceae</taxon>
        <taxon>Ramlibacter</taxon>
    </lineage>
</organism>
<dbReference type="GO" id="GO:0008483">
    <property type="term" value="F:transaminase activity"/>
    <property type="evidence" value="ECO:0007669"/>
    <property type="project" value="UniProtKB-KW"/>
</dbReference>
<keyword evidence="4" id="KW-1185">Reference proteome</keyword>
<dbReference type="InterPro" id="IPR015424">
    <property type="entry name" value="PyrdxlP-dep_Trfase"/>
</dbReference>